<evidence type="ECO:0000256" key="1">
    <source>
        <dbReference type="ARBA" id="ARBA00006529"/>
    </source>
</evidence>
<dbReference type="Gene3D" id="1.10.510.10">
    <property type="entry name" value="Transferase(Phosphotransferase) domain 1"/>
    <property type="match status" value="1"/>
</dbReference>
<dbReference type="SMART" id="SM00220">
    <property type="entry name" value="S_TKc"/>
    <property type="match status" value="1"/>
</dbReference>
<evidence type="ECO:0000256" key="6">
    <source>
        <dbReference type="ARBA" id="ARBA00022840"/>
    </source>
</evidence>
<organism evidence="12 13">
    <name type="scientific">Lupinus luteus</name>
    <name type="common">European yellow lupine</name>
    <dbReference type="NCBI Taxonomy" id="3873"/>
    <lineage>
        <taxon>Eukaryota</taxon>
        <taxon>Viridiplantae</taxon>
        <taxon>Streptophyta</taxon>
        <taxon>Embryophyta</taxon>
        <taxon>Tracheophyta</taxon>
        <taxon>Spermatophyta</taxon>
        <taxon>Magnoliopsida</taxon>
        <taxon>eudicotyledons</taxon>
        <taxon>Gunneridae</taxon>
        <taxon>Pentapetalae</taxon>
        <taxon>rosids</taxon>
        <taxon>fabids</taxon>
        <taxon>Fabales</taxon>
        <taxon>Fabaceae</taxon>
        <taxon>Papilionoideae</taxon>
        <taxon>50 kb inversion clade</taxon>
        <taxon>genistoids sensu lato</taxon>
        <taxon>core genistoids</taxon>
        <taxon>Genisteae</taxon>
        <taxon>Lupinus</taxon>
    </lineage>
</organism>
<feature type="compositionally biased region" description="Low complexity" evidence="10">
    <location>
        <begin position="214"/>
        <end position="233"/>
    </location>
</feature>
<dbReference type="FunFam" id="1.10.510.10:FF:000186">
    <property type="entry name" value="Mitogen-activated protein kinase kinase kinase"/>
    <property type="match status" value="1"/>
</dbReference>
<dbReference type="GO" id="GO:0004709">
    <property type="term" value="F:MAP kinase kinase kinase activity"/>
    <property type="evidence" value="ECO:0007669"/>
    <property type="project" value="UniProtKB-EC"/>
</dbReference>
<feature type="binding site" evidence="9">
    <location>
        <position position="377"/>
    </location>
    <ligand>
        <name>ATP</name>
        <dbReference type="ChEBI" id="CHEBI:30616"/>
    </ligand>
</feature>
<evidence type="ECO:0000256" key="10">
    <source>
        <dbReference type="SAM" id="MobiDB-lite"/>
    </source>
</evidence>
<dbReference type="GO" id="GO:0005524">
    <property type="term" value="F:ATP binding"/>
    <property type="evidence" value="ECO:0007669"/>
    <property type="project" value="UniProtKB-UniRule"/>
</dbReference>
<evidence type="ECO:0000259" key="11">
    <source>
        <dbReference type="PROSITE" id="PS50011"/>
    </source>
</evidence>
<evidence type="ECO:0000256" key="7">
    <source>
        <dbReference type="ARBA" id="ARBA00047559"/>
    </source>
</evidence>
<evidence type="ECO:0000256" key="9">
    <source>
        <dbReference type="PROSITE-ProRule" id="PRU10141"/>
    </source>
</evidence>
<feature type="region of interest" description="Disordered" evidence="10">
    <location>
        <begin position="214"/>
        <end position="234"/>
    </location>
</feature>
<evidence type="ECO:0000256" key="5">
    <source>
        <dbReference type="ARBA" id="ARBA00022777"/>
    </source>
</evidence>
<dbReference type="GO" id="GO:0005737">
    <property type="term" value="C:cytoplasm"/>
    <property type="evidence" value="ECO:0007669"/>
    <property type="project" value="TreeGrafter"/>
</dbReference>
<evidence type="ECO:0000313" key="12">
    <source>
        <dbReference type="EMBL" id="CAL0313363.1"/>
    </source>
</evidence>
<dbReference type="InterPro" id="IPR017441">
    <property type="entry name" value="Protein_kinase_ATP_BS"/>
</dbReference>
<protein>
    <recommendedName>
        <fullName evidence="2">mitogen-activated protein kinase kinase kinase</fullName>
        <ecNumber evidence="2">2.7.11.25</ecNumber>
    </recommendedName>
</protein>
<name>A0AAV1WVM8_LUPLU</name>
<evidence type="ECO:0000256" key="2">
    <source>
        <dbReference type="ARBA" id="ARBA00012406"/>
    </source>
</evidence>
<feature type="compositionally biased region" description="Low complexity" evidence="10">
    <location>
        <begin position="686"/>
        <end position="701"/>
    </location>
</feature>
<dbReference type="PANTHER" id="PTHR48016">
    <property type="entry name" value="MAP KINASE KINASE KINASE SSK2-RELATED-RELATED"/>
    <property type="match status" value="1"/>
</dbReference>
<keyword evidence="13" id="KW-1185">Reference proteome</keyword>
<keyword evidence="5" id="KW-0418">Kinase</keyword>
<dbReference type="PROSITE" id="PS00107">
    <property type="entry name" value="PROTEIN_KINASE_ATP"/>
    <property type="match status" value="1"/>
</dbReference>
<dbReference type="Pfam" id="PF00069">
    <property type="entry name" value="Pkinase"/>
    <property type="match status" value="1"/>
</dbReference>
<evidence type="ECO:0000256" key="4">
    <source>
        <dbReference type="ARBA" id="ARBA00022741"/>
    </source>
</evidence>
<dbReference type="EMBL" id="CAXHTB010000010">
    <property type="protein sequence ID" value="CAL0313363.1"/>
    <property type="molecule type" value="Genomic_DNA"/>
</dbReference>
<feature type="region of interest" description="Disordered" evidence="10">
    <location>
        <begin position="122"/>
        <end position="156"/>
    </location>
</feature>
<dbReference type="AlphaFoldDB" id="A0AAV1WVM8"/>
<evidence type="ECO:0000313" key="13">
    <source>
        <dbReference type="Proteomes" id="UP001497480"/>
    </source>
</evidence>
<feature type="compositionally biased region" description="Basic and acidic residues" evidence="10">
    <location>
        <begin position="9"/>
        <end position="18"/>
    </location>
</feature>
<evidence type="ECO:0000256" key="8">
    <source>
        <dbReference type="ARBA" id="ARBA00048329"/>
    </source>
</evidence>
<comment type="catalytic activity">
    <reaction evidence="8">
        <text>L-seryl-[protein] + ATP = O-phospho-L-seryl-[protein] + ADP + H(+)</text>
        <dbReference type="Rhea" id="RHEA:17989"/>
        <dbReference type="Rhea" id="RHEA-COMP:9863"/>
        <dbReference type="Rhea" id="RHEA-COMP:11604"/>
        <dbReference type="ChEBI" id="CHEBI:15378"/>
        <dbReference type="ChEBI" id="CHEBI:29999"/>
        <dbReference type="ChEBI" id="CHEBI:30616"/>
        <dbReference type="ChEBI" id="CHEBI:83421"/>
        <dbReference type="ChEBI" id="CHEBI:456216"/>
        <dbReference type="EC" id="2.7.11.25"/>
    </reaction>
</comment>
<dbReference type="EC" id="2.7.11.25" evidence="2"/>
<feature type="region of interest" description="Disordered" evidence="10">
    <location>
        <begin position="253"/>
        <end position="279"/>
    </location>
</feature>
<gene>
    <name evidence="12" type="ORF">LLUT_LOCUS14423</name>
</gene>
<dbReference type="PROSITE" id="PS50011">
    <property type="entry name" value="PROTEIN_KINASE_DOM"/>
    <property type="match status" value="1"/>
</dbReference>
<proteinExistence type="inferred from homology"/>
<dbReference type="InterPro" id="IPR011009">
    <property type="entry name" value="Kinase-like_dom_sf"/>
</dbReference>
<feature type="compositionally biased region" description="Low complexity" evidence="10">
    <location>
        <begin position="56"/>
        <end position="76"/>
    </location>
</feature>
<reference evidence="12 13" key="1">
    <citation type="submission" date="2024-03" db="EMBL/GenBank/DDBJ databases">
        <authorList>
            <person name="Martinez-Hernandez J."/>
        </authorList>
    </citation>
    <scope>NUCLEOTIDE SEQUENCE [LARGE SCALE GENOMIC DNA]</scope>
</reference>
<feature type="region of interest" description="Disordered" evidence="10">
    <location>
        <begin position="686"/>
        <end position="706"/>
    </location>
</feature>
<accession>A0AAV1WVM8</accession>
<comment type="catalytic activity">
    <reaction evidence="7">
        <text>L-threonyl-[protein] + ATP = O-phospho-L-threonyl-[protein] + ADP + H(+)</text>
        <dbReference type="Rhea" id="RHEA:46608"/>
        <dbReference type="Rhea" id="RHEA-COMP:11060"/>
        <dbReference type="Rhea" id="RHEA-COMP:11605"/>
        <dbReference type="ChEBI" id="CHEBI:15378"/>
        <dbReference type="ChEBI" id="CHEBI:30013"/>
        <dbReference type="ChEBI" id="CHEBI:30616"/>
        <dbReference type="ChEBI" id="CHEBI:61977"/>
        <dbReference type="ChEBI" id="CHEBI:456216"/>
        <dbReference type="EC" id="2.7.11.25"/>
    </reaction>
</comment>
<dbReference type="InterPro" id="IPR050538">
    <property type="entry name" value="MAP_kinase_kinase_kinase"/>
</dbReference>
<keyword evidence="4 9" id="KW-0547">Nucleotide-binding</keyword>
<feature type="region of interest" description="Disordered" evidence="10">
    <location>
        <begin position="1"/>
        <end position="81"/>
    </location>
</feature>
<comment type="caution">
    <text evidence="12">The sequence shown here is derived from an EMBL/GenBank/DDBJ whole genome shotgun (WGS) entry which is preliminary data.</text>
</comment>
<keyword evidence="3" id="KW-0808">Transferase</keyword>
<feature type="region of interest" description="Disordered" evidence="10">
    <location>
        <begin position="324"/>
        <end position="350"/>
    </location>
</feature>
<feature type="compositionally biased region" description="Low complexity" evidence="10">
    <location>
        <begin position="122"/>
        <end position="147"/>
    </location>
</feature>
<dbReference type="SUPFAM" id="SSF56112">
    <property type="entry name" value="Protein kinase-like (PK-like)"/>
    <property type="match status" value="1"/>
</dbReference>
<dbReference type="InterPro" id="IPR000719">
    <property type="entry name" value="Prot_kinase_dom"/>
</dbReference>
<dbReference type="CDD" id="cd06632">
    <property type="entry name" value="STKc_MEKK1_plant"/>
    <property type="match status" value="1"/>
</dbReference>
<dbReference type="Proteomes" id="UP001497480">
    <property type="component" value="Unassembled WGS sequence"/>
</dbReference>
<dbReference type="PANTHER" id="PTHR48016:SF17">
    <property type="entry name" value="MITOGEN-ACTIVATED PROTEIN KINASE KINASE KINASE YODA"/>
    <property type="match status" value="1"/>
</dbReference>
<comment type="similarity">
    <text evidence="1">Belongs to the protein kinase superfamily. STE Ser/Thr protein kinase family. MAP kinase kinase kinase subfamily.</text>
</comment>
<sequence>MPSWWGKSSSKEPKRTTNKESIFGTIQRKLRNASEERRNGKSGGSKRHQIKSAIGSGYRSLVSSRSTSPSAPVSRSKSFEERSLHSQLLPLPVCKTSALQREHLYASLKGYSNDKERDIVTTSVSSDNSNNTGDSSDSHIFSHSASDCENGSKANTNSSYRMVQKDQSHITVQESSKAAPQVCNSKHFHNSTKVSALNLQDQQINSGIKGLHSALHSSRSCPSSSSSGHNSSHNYVSGECSRQIFWQQNKCSPECSPKPSHKMRSISPSSNIRRDSITPMRQRARNSIEELDTRYPDDVKQQTHRLPLPLITITSPSPFSPSYYVSSTPSAAHSPARRQNPTSPGSHWKKGKLLGRGTFGHVYLGFNCQSGELCAMKEVPLFYDDPKSMESVQQLEQEIALLSRFRHPNIVQYYGSEMVDDKLYIYLEYVSGGSIYKLLQQYGEFSEIVVRNYTRQILFGLAYLHAKNTVHRDIKGANILVDPNGWIKLADFGIAKHISAHSCPFSFKGSPYWMAPEVIKNSVGCNLAVDIWSLGCTVLEMFTTKPPWSDYEGVAAMFKIGISKDNPEIPDHLSEDGKDFVRLCLQRNPENRPSAAQLLEHPFVKNASPERPIVTNDCSDAQAAIINAAIGPTKHNSSLESEVGATHPLIIMRNCSISSDGHTSRNISRQISPVGSRRFPHNLHTSLTSSVSPISSPHTKSGSPTRHCGGGVGSGAIPFHQTNQPTFSYEAMGIIQKQKHEKFRVIPQTNHACSCKDKTSSDNDTNGNHIRKIEHGNLREFHDAKSNLEDRVSQQLLRDYARLNISLDAMSNSTRFNRINDL</sequence>
<evidence type="ECO:0000256" key="3">
    <source>
        <dbReference type="ARBA" id="ARBA00022679"/>
    </source>
</evidence>
<keyword evidence="6 9" id="KW-0067">ATP-binding</keyword>
<feature type="domain" description="Protein kinase" evidence="11">
    <location>
        <begin position="348"/>
        <end position="604"/>
    </location>
</feature>